<accession>A0A1V2I7H3</accession>
<proteinExistence type="predicted"/>
<gene>
    <name evidence="1" type="ORF">BL253_21135</name>
</gene>
<dbReference type="AlphaFoldDB" id="A0A1V2I7H3"/>
<evidence type="ECO:0000313" key="2">
    <source>
        <dbReference type="Proteomes" id="UP000188929"/>
    </source>
</evidence>
<dbReference type="Proteomes" id="UP000188929">
    <property type="component" value="Unassembled WGS sequence"/>
</dbReference>
<dbReference type="EMBL" id="MOMC01000044">
    <property type="protein sequence ID" value="ONH27753.1"/>
    <property type="molecule type" value="Genomic_DNA"/>
</dbReference>
<evidence type="ECO:0000313" key="1">
    <source>
        <dbReference type="EMBL" id="ONH27753.1"/>
    </source>
</evidence>
<comment type="caution">
    <text evidence="1">The sequence shown here is derived from an EMBL/GenBank/DDBJ whole genome shotgun (WGS) entry which is preliminary data.</text>
</comment>
<name>A0A1V2I7H3_9ACTN</name>
<reference evidence="2" key="1">
    <citation type="submission" date="2016-10" db="EMBL/GenBank/DDBJ databases">
        <title>Frankia sp. NRRL B-16386 Genome sequencing.</title>
        <authorList>
            <person name="Ghodhbane-Gtari F."/>
            <person name="Swanson E."/>
            <person name="Gueddou A."/>
            <person name="Hezbri K."/>
            <person name="Ktari K."/>
            <person name="Nouioui I."/>
            <person name="Morris K."/>
            <person name="Simpson S."/>
            <person name="Abebe-Akele F."/>
            <person name="Thomas K."/>
            <person name="Gtari M."/>
            <person name="Tisa L.S."/>
        </authorList>
    </citation>
    <scope>NUCLEOTIDE SEQUENCE [LARGE SCALE GENOMIC DNA]</scope>
    <source>
        <strain evidence="2">NRRL B-16386</strain>
    </source>
</reference>
<protein>
    <submittedName>
        <fullName evidence="1">Uncharacterized protein</fullName>
    </submittedName>
</protein>
<organism evidence="1 2">
    <name type="scientific">Pseudofrankia asymbiotica</name>
    <dbReference type="NCBI Taxonomy" id="1834516"/>
    <lineage>
        <taxon>Bacteria</taxon>
        <taxon>Bacillati</taxon>
        <taxon>Actinomycetota</taxon>
        <taxon>Actinomycetes</taxon>
        <taxon>Frankiales</taxon>
        <taxon>Frankiaceae</taxon>
        <taxon>Pseudofrankia</taxon>
    </lineage>
</organism>
<keyword evidence="2" id="KW-1185">Reference proteome</keyword>
<sequence length="88" mass="9886">MDLRAQADYDTGEVRISRHRHDDGESIGNTGVLRLDRPDHEADLGQLERAADMLLAENGLKRTGPWRRGRHWKIATTVTEVEPVPTAS</sequence>